<reference evidence="13 14" key="1">
    <citation type="submission" date="2019-04" db="EMBL/GenBank/DDBJ databases">
        <title>Geobacter ruber sp. nov., ferric-reducing bacteria isolated from paddy soil.</title>
        <authorList>
            <person name="Xu Z."/>
            <person name="Masuda Y."/>
            <person name="Itoh H."/>
            <person name="Senoo K."/>
        </authorList>
    </citation>
    <scope>NUCLEOTIDE SEQUENCE [LARGE SCALE GENOMIC DNA]</scope>
    <source>
        <strain evidence="13 14">Red88</strain>
    </source>
</reference>
<gene>
    <name evidence="13" type="ORF">ET418_05815</name>
</gene>
<keyword evidence="5" id="KW-0597">Phosphoprotein</keyword>
<evidence type="ECO:0000256" key="6">
    <source>
        <dbReference type="ARBA" id="ARBA00022679"/>
    </source>
</evidence>
<dbReference type="PANTHER" id="PTHR43065:SF42">
    <property type="entry name" value="TWO-COMPONENT SENSOR PPRA"/>
    <property type="match status" value="1"/>
</dbReference>
<dbReference type="SUPFAM" id="SSF55874">
    <property type="entry name" value="ATPase domain of HSP90 chaperone/DNA topoisomerase II/histidine kinase"/>
    <property type="match status" value="1"/>
</dbReference>
<dbReference type="PROSITE" id="PS50885">
    <property type="entry name" value="HAMP"/>
    <property type="match status" value="1"/>
</dbReference>
<protein>
    <recommendedName>
        <fullName evidence="3">histidine kinase</fullName>
        <ecNumber evidence="3">2.7.13.3</ecNumber>
    </recommendedName>
</protein>
<dbReference type="Gene3D" id="1.10.287.130">
    <property type="match status" value="1"/>
</dbReference>
<evidence type="ECO:0000259" key="11">
    <source>
        <dbReference type="PROSITE" id="PS50109"/>
    </source>
</evidence>
<comment type="catalytic activity">
    <reaction evidence="1">
        <text>ATP + protein L-histidine = ADP + protein N-phospho-L-histidine.</text>
        <dbReference type="EC" id="2.7.13.3"/>
    </reaction>
</comment>
<keyword evidence="4" id="KW-1003">Cell membrane</keyword>
<dbReference type="GO" id="GO:0000155">
    <property type="term" value="F:phosphorelay sensor kinase activity"/>
    <property type="evidence" value="ECO:0007669"/>
    <property type="project" value="InterPro"/>
</dbReference>
<feature type="domain" description="HAMP" evidence="12">
    <location>
        <begin position="201"/>
        <end position="254"/>
    </location>
</feature>
<dbReference type="Proteomes" id="UP000324298">
    <property type="component" value="Unassembled WGS sequence"/>
</dbReference>
<keyword evidence="7 10" id="KW-0812">Transmembrane</keyword>
<evidence type="ECO:0000313" key="13">
    <source>
        <dbReference type="EMBL" id="KAA0893330.1"/>
    </source>
</evidence>
<dbReference type="Pfam" id="PF00512">
    <property type="entry name" value="HisKA"/>
    <property type="match status" value="1"/>
</dbReference>
<comment type="caution">
    <text evidence="13">The sequence shown here is derived from an EMBL/GenBank/DDBJ whole genome shotgun (WGS) entry which is preliminary data.</text>
</comment>
<dbReference type="Gene3D" id="3.30.565.10">
    <property type="entry name" value="Histidine kinase-like ATPase, C-terminal domain"/>
    <property type="match status" value="1"/>
</dbReference>
<evidence type="ECO:0000256" key="8">
    <source>
        <dbReference type="ARBA" id="ARBA00022777"/>
    </source>
</evidence>
<dbReference type="PROSITE" id="PS50109">
    <property type="entry name" value="HIS_KIN"/>
    <property type="match status" value="1"/>
</dbReference>
<dbReference type="InterPro" id="IPR003660">
    <property type="entry name" value="HAMP_dom"/>
</dbReference>
<dbReference type="CDD" id="cd00082">
    <property type="entry name" value="HisKA"/>
    <property type="match status" value="1"/>
</dbReference>
<dbReference type="SUPFAM" id="SSF47384">
    <property type="entry name" value="Homodimeric domain of signal transducing histidine kinase"/>
    <property type="match status" value="1"/>
</dbReference>
<sequence length="503" mass="56115">MPLVFKSLTTRIIATTIVLLVGGIFIYTFFNVRQQQSQLIDTARENTELLLHTVENSIYNTMHLGNVQDVSSILAMMGQHNQLVGVRIFHPHGVILRSSNPAEVGKVVGMDDYRLYLNPKHYGIFDLPPYGEVLSMVKPIYNEAACHTCHGSKAKVIGILNVDYSLYRTKMQMLTASRIFIASSVAITFFLSITISFILFKFVKKPLDSMTANMSRVENGDLSVRIDYRGTDDEIGKLINSFNSMVDRLEVTKKELEQYHFQQLERADRLAAIGEMAAGIAHEIKNPLAGISAAVSIIRDDMEPDDPRSGILKEVLQQVQRLDKTVNDLLFFGKPSVPELACIDISDIIEKTLKFASQHRGVKHIERQLEFAPGLPTVYADGKQMQQVFLNLILNAFQAMSEGGTLTISTSLSTRQGRDHVRIDVADTGSGIPPQIQEKIFTPFFTTKAQGTGLGLPICYKLINLHNGFFTVANNTPRGTIFTIELPACSVHDIEEVRRAHET</sequence>
<dbReference type="PRINTS" id="PR00344">
    <property type="entry name" value="BCTRLSENSOR"/>
</dbReference>
<dbReference type="AlphaFoldDB" id="A0A5A9XKN6"/>
<dbReference type="Gene3D" id="6.10.340.10">
    <property type="match status" value="1"/>
</dbReference>
<evidence type="ECO:0000256" key="4">
    <source>
        <dbReference type="ARBA" id="ARBA00022475"/>
    </source>
</evidence>
<evidence type="ECO:0000256" key="1">
    <source>
        <dbReference type="ARBA" id="ARBA00000085"/>
    </source>
</evidence>
<dbReference type="InterPro" id="IPR036890">
    <property type="entry name" value="HATPase_C_sf"/>
</dbReference>
<evidence type="ECO:0000256" key="3">
    <source>
        <dbReference type="ARBA" id="ARBA00012438"/>
    </source>
</evidence>
<dbReference type="SMART" id="SM00304">
    <property type="entry name" value="HAMP"/>
    <property type="match status" value="1"/>
</dbReference>
<dbReference type="InterPro" id="IPR004358">
    <property type="entry name" value="Sig_transdc_His_kin-like_C"/>
</dbReference>
<feature type="transmembrane region" description="Helical" evidence="10">
    <location>
        <begin position="12"/>
        <end position="30"/>
    </location>
</feature>
<keyword evidence="8 13" id="KW-0418">Kinase</keyword>
<name>A0A5A9XKN6_9BACT</name>
<keyword evidence="10" id="KW-0472">Membrane</keyword>
<dbReference type="SUPFAM" id="SSF103190">
    <property type="entry name" value="Sensory domain-like"/>
    <property type="match status" value="1"/>
</dbReference>
<evidence type="ECO:0000256" key="9">
    <source>
        <dbReference type="ARBA" id="ARBA00022989"/>
    </source>
</evidence>
<evidence type="ECO:0000256" key="10">
    <source>
        <dbReference type="SAM" id="Phobius"/>
    </source>
</evidence>
<keyword evidence="6" id="KW-0808">Transferase</keyword>
<dbReference type="InterPro" id="IPR003594">
    <property type="entry name" value="HATPase_dom"/>
</dbReference>
<dbReference type="InterPro" id="IPR003661">
    <property type="entry name" value="HisK_dim/P_dom"/>
</dbReference>
<evidence type="ECO:0000313" key="14">
    <source>
        <dbReference type="Proteomes" id="UP000324298"/>
    </source>
</evidence>
<dbReference type="PANTHER" id="PTHR43065">
    <property type="entry name" value="SENSOR HISTIDINE KINASE"/>
    <property type="match status" value="1"/>
</dbReference>
<keyword evidence="9 10" id="KW-1133">Transmembrane helix</keyword>
<comment type="subcellular location">
    <subcellularLocation>
        <location evidence="2">Cell membrane</location>
        <topology evidence="2">Multi-pass membrane protein</topology>
    </subcellularLocation>
</comment>
<dbReference type="InterPro" id="IPR029151">
    <property type="entry name" value="Sensor-like_sf"/>
</dbReference>
<proteinExistence type="predicted"/>
<keyword evidence="14" id="KW-1185">Reference proteome</keyword>
<dbReference type="InterPro" id="IPR036097">
    <property type="entry name" value="HisK_dim/P_sf"/>
</dbReference>
<dbReference type="GO" id="GO:0005886">
    <property type="term" value="C:plasma membrane"/>
    <property type="evidence" value="ECO:0007669"/>
    <property type="project" value="UniProtKB-SubCell"/>
</dbReference>
<dbReference type="OrthoDB" id="9781147at2"/>
<dbReference type="InterPro" id="IPR005467">
    <property type="entry name" value="His_kinase_dom"/>
</dbReference>
<dbReference type="Pfam" id="PF00672">
    <property type="entry name" value="HAMP"/>
    <property type="match status" value="1"/>
</dbReference>
<evidence type="ECO:0000256" key="5">
    <source>
        <dbReference type="ARBA" id="ARBA00022553"/>
    </source>
</evidence>
<dbReference type="EC" id="2.7.13.3" evidence="3"/>
<dbReference type="SUPFAM" id="SSF158472">
    <property type="entry name" value="HAMP domain-like"/>
    <property type="match status" value="1"/>
</dbReference>
<dbReference type="SMART" id="SM00388">
    <property type="entry name" value="HisKA"/>
    <property type="match status" value="1"/>
</dbReference>
<accession>A0A5A9XKN6</accession>
<evidence type="ECO:0000256" key="2">
    <source>
        <dbReference type="ARBA" id="ARBA00004651"/>
    </source>
</evidence>
<organism evidence="13 14">
    <name type="scientific">Oryzomonas rubra</name>
    <dbReference type="NCBI Taxonomy" id="2509454"/>
    <lineage>
        <taxon>Bacteria</taxon>
        <taxon>Pseudomonadati</taxon>
        <taxon>Thermodesulfobacteriota</taxon>
        <taxon>Desulfuromonadia</taxon>
        <taxon>Geobacterales</taxon>
        <taxon>Geobacteraceae</taxon>
        <taxon>Oryzomonas</taxon>
    </lineage>
</organism>
<dbReference type="CDD" id="cd06225">
    <property type="entry name" value="HAMP"/>
    <property type="match status" value="1"/>
</dbReference>
<evidence type="ECO:0000256" key="7">
    <source>
        <dbReference type="ARBA" id="ARBA00022692"/>
    </source>
</evidence>
<feature type="domain" description="Histidine kinase" evidence="11">
    <location>
        <begin position="279"/>
        <end position="490"/>
    </location>
</feature>
<feature type="transmembrane region" description="Helical" evidence="10">
    <location>
        <begin position="179"/>
        <end position="200"/>
    </location>
</feature>
<evidence type="ECO:0000259" key="12">
    <source>
        <dbReference type="PROSITE" id="PS50885"/>
    </source>
</evidence>
<dbReference type="Gene3D" id="3.30.450.290">
    <property type="match status" value="1"/>
</dbReference>
<dbReference type="Pfam" id="PF02518">
    <property type="entry name" value="HATPase_c"/>
    <property type="match status" value="1"/>
</dbReference>
<dbReference type="EMBL" id="SRSD01000003">
    <property type="protein sequence ID" value="KAA0893330.1"/>
    <property type="molecule type" value="Genomic_DNA"/>
</dbReference>
<dbReference type="SMART" id="SM00387">
    <property type="entry name" value="HATPase_c"/>
    <property type="match status" value="1"/>
</dbReference>